<evidence type="ECO:0000313" key="10">
    <source>
        <dbReference type="EMBL" id="KAK5645640.1"/>
    </source>
</evidence>
<evidence type="ECO:0000256" key="3">
    <source>
        <dbReference type="ARBA" id="ARBA00005638"/>
    </source>
</evidence>
<dbReference type="Proteomes" id="UP001329430">
    <property type="component" value="Chromosome 3"/>
</dbReference>
<dbReference type="InterPro" id="IPR000860">
    <property type="entry name" value="HemC"/>
</dbReference>
<dbReference type="GO" id="GO:0004418">
    <property type="term" value="F:hydroxymethylbilane synthase activity"/>
    <property type="evidence" value="ECO:0007669"/>
    <property type="project" value="UniProtKB-EC"/>
</dbReference>
<feature type="domain" description="Porphobilinogen deaminase N-terminal" evidence="8">
    <location>
        <begin position="12"/>
        <end position="222"/>
    </location>
</feature>
<evidence type="ECO:0000313" key="11">
    <source>
        <dbReference type="Proteomes" id="UP001329430"/>
    </source>
</evidence>
<dbReference type="GO" id="GO:0006783">
    <property type="term" value="P:heme biosynthetic process"/>
    <property type="evidence" value="ECO:0007669"/>
    <property type="project" value="TreeGrafter"/>
</dbReference>
<dbReference type="InterPro" id="IPR036803">
    <property type="entry name" value="Porphobilinogen_deaminase_C_sf"/>
</dbReference>
<feature type="domain" description="Porphobilinogen deaminase C-terminal" evidence="9">
    <location>
        <begin position="236"/>
        <end position="303"/>
    </location>
</feature>
<dbReference type="InterPro" id="IPR022418">
    <property type="entry name" value="Porphobilinogen_deaminase_C"/>
</dbReference>
<dbReference type="EC" id="2.5.1.61" evidence="4"/>
<keyword evidence="6" id="KW-0627">Porphyrin biosynthesis</keyword>
<dbReference type="PANTHER" id="PTHR11557">
    <property type="entry name" value="PORPHOBILINOGEN DEAMINASE"/>
    <property type="match status" value="1"/>
</dbReference>
<dbReference type="CDD" id="cd13645">
    <property type="entry name" value="PBP2_HuPBGD_like"/>
    <property type="match status" value="1"/>
</dbReference>
<comment type="pathway">
    <text evidence="2">Porphyrin-containing compound metabolism; protoporphyrin-IX biosynthesis; coproporphyrinogen-III from 5-aminolevulinate: step 2/4.</text>
</comment>
<dbReference type="FunFam" id="3.40.190.10:FF:000260">
    <property type="entry name" value="Porphobilinogen deaminase"/>
    <property type="match status" value="1"/>
</dbReference>
<dbReference type="NCBIfam" id="TIGR00212">
    <property type="entry name" value="hemC"/>
    <property type="match status" value="1"/>
</dbReference>
<dbReference type="PRINTS" id="PR00151">
    <property type="entry name" value="PORPHBDMNASE"/>
</dbReference>
<dbReference type="PROSITE" id="PS00533">
    <property type="entry name" value="PORPHOBILINOGEN_DEAM"/>
    <property type="match status" value="1"/>
</dbReference>
<dbReference type="AlphaFoldDB" id="A0AAN7VBP4"/>
<comment type="caution">
    <text evidence="10">The sequence shown here is derived from an EMBL/GenBank/DDBJ whole genome shotgun (WGS) entry which is preliminary data.</text>
</comment>
<evidence type="ECO:0000256" key="4">
    <source>
        <dbReference type="ARBA" id="ARBA00012655"/>
    </source>
</evidence>
<protein>
    <recommendedName>
        <fullName evidence="4">hydroxymethylbilane synthase</fullName>
        <ecNumber evidence="4">2.5.1.61</ecNumber>
    </recommendedName>
    <alternativeName>
        <fullName evidence="7">Hydroxymethylbilane synthase</fullName>
    </alternativeName>
</protein>
<dbReference type="SUPFAM" id="SSF54782">
    <property type="entry name" value="Porphobilinogen deaminase (hydroxymethylbilane synthase), C-terminal domain"/>
    <property type="match status" value="1"/>
</dbReference>
<organism evidence="10 11">
    <name type="scientific">Pyrocoelia pectoralis</name>
    <dbReference type="NCBI Taxonomy" id="417401"/>
    <lineage>
        <taxon>Eukaryota</taxon>
        <taxon>Metazoa</taxon>
        <taxon>Ecdysozoa</taxon>
        <taxon>Arthropoda</taxon>
        <taxon>Hexapoda</taxon>
        <taxon>Insecta</taxon>
        <taxon>Pterygota</taxon>
        <taxon>Neoptera</taxon>
        <taxon>Endopterygota</taxon>
        <taxon>Coleoptera</taxon>
        <taxon>Polyphaga</taxon>
        <taxon>Elateriformia</taxon>
        <taxon>Elateroidea</taxon>
        <taxon>Lampyridae</taxon>
        <taxon>Lampyrinae</taxon>
        <taxon>Pyrocoelia</taxon>
    </lineage>
</organism>
<evidence type="ECO:0000256" key="5">
    <source>
        <dbReference type="ARBA" id="ARBA00022679"/>
    </source>
</evidence>
<dbReference type="HAMAP" id="MF_00260">
    <property type="entry name" value="Porphobil_deam"/>
    <property type="match status" value="1"/>
</dbReference>
<dbReference type="InterPro" id="IPR022417">
    <property type="entry name" value="Porphobilin_deaminase_N"/>
</dbReference>
<gene>
    <name evidence="10" type="ORF">RI129_004104</name>
</gene>
<sequence length="504" mass="55692">MEQKEAAKSPVIRVGSRKSELALIQTRHVISLLKNLHPQKEFEIVTMSTLGDKVLDIPLPKIGEKSLFTRELETALVTGAVDFVVHSLKDLPTTLPAGMAIGAVLTREDPRDALVLRKDSQHLTLETLPENSVIGTSSLRRTAQLAKKFPHLKVESIRGNLNTRLRKLDELNTFHAIILAAAGLNRMGWKHRISKVIEEDELLYAVGQGALAVECRESDENTILLLRPLYDPKTAMQVIAERSFLRTLGGGCSAPVAVTTQLVPSETNKFKMSLTGAVWSLDGKEELIKSDEAQVEIRECNRCAICPFGFKSYDASNIATISSSCTAEKCTNSDIECLQQCSFKRPIEETNGNVTKKRKSQEVSSDLLNSDFHEYCPVKLPVGLDFMGKCPYLESELNIVNIYPKRCPIFNKGQVEGINGDFSKCPFLKEGILQEVIPNNNNVEKEGPSVANNSNLYVGLVPHYDISESSLKEAQELGTRLAKNLMNEGAAEIMSKAQEIIRNG</sequence>
<accession>A0AAN7VBP4</accession>
<evidence type="ECO:0000259" key="8">
    <source>
        <dbReference type="Pfam" id="PF01379"/>
    </source>
</evidence>
<dbReference type="Gene3D" id="3.30.160.40">
    <property type="entry name" value="Porphobilinogen deaminase, C-terminal domain"/>
    <property type="match status" value="2"/>
</dbReference>
<proteinExistence type="inferred from homology"/>
<dbReference type="FunFam" id="3.40.190.10:FF:000005">
    <property type="entry name" value="Porphobilinogen deaminase"/>
    <property type="match status" value="1"/>
</dbReference>
<evidence type="ECO:0000256" key="1">
    <source>
        <dbReference type="ARBA" id="ARBA00001916"/>
    </source>
</evidence>
<dbReference type="SUPFAM" id="SSF53850">
    <property type="entry name" value="Periplasmic binding protein-like II"/>
    <property type="match status" value="1"/>
</dbReference>
<comment type="similarity">
    <text evidence="3">Belongs to the HMBS family.</text>
</comment>
<dbReference type="Pfam" id="PF03900">
    <property type="entry name" value="Porphobil_deamC"/>
    <property type="match status" value="1"/>
</dbReference>
<dbReference type="GO" id="GO:0005737">
    <property type="term" value="C:cytoplasm"/>
    <property type="evidence" value="ECO:0007669"/>
    <property type="project" value="TreeGrafter"/>
</dbReference>
<dbReference type="InterPro" id="IPR022419">
    <property type="entry name" value="Porphobilin_deaminase_cofac_BS"/>
</dbReference>
<dbReference type="Pfam" id="PF01379">
    <property type="entry name" value="Porphobil_deam"/>
    <property type="match status" value="1"/>
</dbReference>
<dbReference type="PANTHER" id="PTHR11557:SF0">
    <property type="entry name" value="PORPHOBILINOGEN DEAMINASE"/>
    <property type="match status" value="1"/>
</dbReference>
<evidence type="ECO:0000256" key="6">
    <source>
        <dbReference type="ARBA" id="ARBA00023244"/>
    </source>
</evidence>
<comment type="cofactor">
    <cofactor evidence="1">
        <name>dipyrromethane</name>
        <dbReference type="ChEBI" id="CHEBI:60342"/>
    </cofactor>
</comment>
<name>A0AAN7VBP4_9COLE</name>
<dbReference type="EMBL" id="JAVRBK010000003">
    <property type="protein sequence ID" value="KAK5645640.1"/>
    <property type="molecule type" value="Genomic_DNA"/>
</dbReference>
<evidence type="ECO:0000256" key="7">
    <source>
        <dbReference type="ARBA" id="ARBA00033064"/>
    </source>
</evidence>
<keyword evidence="11" id="KW-1185">Reference proteome</keyword>
<evidence type="ECO:0000256" key="2">
    <source>
        <dbReference type="ARBA" id="ARBA00004735"/>
    </source>
</evidence>
<keyword evidence="5" id="KW-0808">Transferase</keyword>
<reference evidence="10 11" key="1">
    <citation type="journal article" date="2024" name="Insects">
        <title>An Improved Chromosome-Level Genome Assembly of the Firefly Pyrocoelia pectoralis.</title>
        <authorList>
            <person name="Fu X."/>
            <person name="Meyer-Rochow V.B."/>
            <person name="Ballantyne L."/>
            <person name="Zhu X."/>
        </authorList>
    </citation>
    <scope>NUCLEOTIDE SEQUENCE [LARGE SCALE GENOMIC DNA]</scope>
    <source>
        <strain evidence="10">XCY_ONT2</strain>
    </source>
</reference>
<dbReference type="Gene3D" id="3.40.190.10">
    <property type="entry name" value="Periplasmic binding protein-like II"/>
    <property type="match status" value="2"/>
</dbReference>
<evidence type="ECO:0000259" key="9">
    <source>
        <dbReference type="Pfam" id="PF03900"/>
    </source>
</evidence>